<keyword evidence="2" id="KW-0378">Hydrolase</keyword>
<dbReference type="InterPro" id="IPR029000">
    <property type="entry name" value="Cyclophilin-like_dom_sf"/>
</dbReference>
<proteinExistence type="predicted"/>
<name>A0AAJ1X4K0_9RHOB</name>
<dbReference type="EMBL" id="JANFFA010000001">
    <property type="protein sequence ID" value="MDQ2093184.1"/>
    <property type="molecule type" value="Genomic_DNA"/>
</dbReference>
<dbReference type="PANTHER" id="PTHR43309:SF5">
    <property type="entry name" value="5-OXOPROLINASE SUBUNIT C"/>
    <property type="match status" value="1"/>
</dbReference>
<organism evidence="5 6">
    <name type="scientific">Rhodalgimonas zhirmunskyi</name>
    <dbReference type="NCBI Taxonomy" id="2964767"/>
    <lineage>
        <taxon>Bacteria</taxon>
        <taxon>Pseudomonadati</taxon>
        <taxon>Pseudomonadota</taxon>
        <taxon>Alphaproteobacteria</taxon>
        <taxon>Rhodobacterales</taxon>
        <taxon>Roseobacteraceae</taxon>
        <taxon>Rhodalgimonas</taxon>
    </lineage>
</organism>
<dbReference type="AlphaFoldDB" id="A0AAJ1X4K0"/>
<keyword evidence="6" id="KW-1185">Reference proteome</keyword>
<reference evidence="5" key="1">
    <citation type="submission" date="2022-07" db="EMBL/GenBank/DDBJ databases">
        <authorList>
            <person name="Otstavnykh N."/>
            <person name="Isaeva M."/>
            <person name="Bystritskaya E."/>
        </authorList>
    </citation>
    <scope>NUCLEOTIDE SEQUENCE</scope>
    <source>
        <strain evidence="5">10Alg 79</strain>
    </source>
</reference>
<comment type="caution">
    <text evidence="5">The sequence shown here is derived from an EMBL/GenBank/DDBJ whole genome shotgun (WGS) entry which is preliminary data.</text>
</comment>
<keyword evidence="3" id="KW-0067">ATP-binding</keyword>
<keyword evidence="1" id="KW-0547">Nucleotide-binding</keyword>
<evidence type="ECO:0000259" key="4">
    <source>
        <dbReference type="SMART" id="SM00797"/>
    </source>
</evidence>
<dbReference type="Gene3D" id="2.40.100.10">
    <property type="entry name" value="Cyclophilin-like"/>
    <property type="match status" value="1"/>
</dbReference>
<dbReference type="GO" id="GO:0005524">
    <property type="term" value="F:ATP binding"/>
    <property type="evidence" value="ECO:0007669"/>
    <property type="project" value="UniProtKB-KW"/>
</dbReference>
<dbReference type="RefSeq" id="WP_317624783.1">
    <property type="nucleotide sequence ID" value="NZ_JANFFA010000001.1"/>
</dbReference>
<dbReference type="Proteomes" id="UP001227162">
    <property type="component" value="Unassembled WGS sequence"/>
</dbReference>
<dbReference type="SUPFAM" id="SSF50891">
    <property type="entry name" value="Cyclophilin-like"/>
    <property type="match status" value="1"/>
</dbReference>
<dbReference type="GO" id="GO:0016787">
    <property type="term" value="F:hydrolase activity"/>
    <property type="evidence" value="ECO:0007669"/>
    <property type="project" value="UniProtKB-KW"/>
</dbReference>
<evidence type="ECO:0000313" key="6">
    <source>
        <dbReference type="Proteomes" id="UP001227162"/>
    </source>
</evidence>
<dbReference type="PANTHER" id="PTHR43309">
    <property type="entry name" value="5-OXOPROLINASE SUBUNIT C"/>
    <property type="match status" value="1"/>
</dbReference>
<evidence type="ECO:0000313" key="5">
    <source>
        <dbReference type="EMBL" id="MDQ2093184.1"/>
    </source>
</evidence>
<dbReference type="InterPro" id="IPR052708">
    <property type="entry name" value="PxpC"/>
</dbReference>
<accession>A0AAJ1X4K0</accession>
<gene>
    <name evidence="5" type="ORF">NOI20_03600</name>
</gene>
<feature type="domain" description="Carboxyltransferase" evidence="4">
    <location>
        <begin position="25"/>
        <end position="299"/>
    </location>
</feature>
<dbReference type="SMART" id="SM00797">
    <property type="entry name" value="AHS2"/>
    <property type="match status" value="1"/>
</dbReference>
<reference evidence="5" key="2">
    <citation type="submission" date="2023-04" db="EMBL/GenBank/DDBJ databases">
        <title>'Rhodoalgimonas zhirmunskyi' gen. nov., isolated from a red alga.</title>
        <authorList>
            <person name="Nedashkovskaya O.I."/>
            <person name="Otstavnykh N.Y."/>
            <person name="Bystritskaya E.P."/>
            <person name="Balabanova L.A."/>
            <person name="Isaeva M.P."/>
        </authorList>
    </citation>
    <scope>NUCLEOTIDE SEQUENCE</scope>
    <source>
        <strain evidence="5">10Alg 79</strain>
    </source>
</reference>
<protein>
    <submittedName>
        <fullName evidence="5">Biotin-dependent carboxyltransferase family protein</fullName>
    </submittedName>
</protein>
<dbReference type="Pfam" id="PF02626">
    <property type="entry name" value="CT_A_B"/>
    <property type="match status" value="1"/>
</dbReference>
<sequence length="338" mass="35417">MSALEIRRADGVMSLQDMGRPGHLAQGLSRGGAMDRMALIEAAALLGAPEVLPGIEMAGAGGVFAVTVPMRIALTGAPMRALRDDEPLAWNASHLLQPGETLRIGGTQAGMFGYLVPAGGFAEAEWLDSQAAHLSIGIGGLLENGQVLALGADPDPARPGQIIEPEQRFGGGTVRAMDSAQTGLFEGDVIAAFYDEKFTRAQQGNRQGVRFDASRAFSSAHAAGLASDMIGPGDIQMTGEGVPFVLMAECQTIGGYPRIGRVLPNDLPRVAQAAPGAEIRFLHVPIDEADALFQSDADLLKGARGRCRPLLRDPATIRDLLSYQLIGGVTAGDELDRA</sequence>
<evidence type="ECO:0000256" key="1">
    <source>
        <dbReference type="ARBA" id="ARBA00022741"/>
    </source>
</evidence>
<evidence type="ECO:0000256" key="2">
    <source>
        <dbReference type="ARBA" id="ARBA00022801"/>
    </source>
</evidence>
<evidence type="ECO:0000256" key="3">
    <source>
        <dbReference type="ARBA" id="ARBA00022840"/>
    </source>
</evidence>
<dbReference type="InterPro" id="IPR003778">
    <property type="entry name" value="CT_A_B"/>
</dbReference>